<organism evidence="9 10">
    <name type="scientific">Paramecium primaurelia</name>
    <dbReference type="NCBI Taxonomy" id="5886"/>
    <lineage>
        <taxon>Eukaryota</taxon>
        <taxon>Sar</taxon>
        <taxon>Alveolata</taxon>
        <taxon>Ciliophora</taxon>
        <taxon>Intramacronucleata</taxon>
        <taxon>Oligohymenophorea</taxon>
        <taxon>Peniculida</taxon>
        <taxon>Parameciidae</taxon>
        <taxon>Paramecium</taxon>
    </lineage>
</organism>
<dbReference type="Pfam" id="PF01105">
    <property type="entry name" value="EMP24_GP25L"/>
    <property type="match status" value="1"/>
</dbReference>
<dbReference type="AlphaFoldDB" id="A0A8S1KYR9"/>
<keyword evidence="3 7" id="KW-0812">Transmembrane</keyword>
<comment type="similarity">
    <text evidence="2">Belongs to the EMP24/GP25L family.</text>
</comment>
<evidence type="ECO:0000256" key="7">
    <source>
        <dbReference type="SAM" id="Phobius"/>
    </source>
</evidence>
<dbReference type="EMBL" id="CAJJDM010000026">
    <property type="protein sequence ID" value="CAD8058513.1"/>
    <property type="molecule type" value="Genomic_DNA"/>
</dbReference>
<comment type="subcellular location">
    <subcellularLocation>
        <location evidence="1">Membrane</location>
        <topology evidence="1">Single-pass type I membrane protein</topology>
    </subcellularLocation>
</comment>
<evidence type="ECO:0000256" key="5">
    <source>
        <dbReference type="ARBA" id="ARBA00022989"/>
    </source>
</evidence>
<dbReference type="InterPro" id="IPR015720">
    <property type="entry name" value="Emp24-like"/>
</dbReference>
<keyword evidence="5 7" id="KW-1133">Transmembrane helix</keyword>
<accession>A0A8S1KYR9</accession>
<protein>
    <recommendedName>
        <fullName evidence="8">GOLD domain-containing protein</fullName>
    </recommendedName>
</protein>
<proteinExistence type="inferred from homology"/>
<dbReference type="Proteomes" id="UP000688137">
    <property type="component" value="Unassembled WGS sequence"/>
</dbReference>
<keyword evidence="4" id="KW-0732">Signal</keyword>
<name>A0A8S1KYR9_PARPR</name>
<keyword evidence="6 7" id="KW-0472">Membrane</keyword>
<evidence type="ECO:0000313" key="9">
    <source>
        <dbReference type="EMBL" id="CAD8058513.1"/>
    </source>
</evidence>
<dbReference type="OMA" id="MQVRDRN"/>
<evidence type="ECO:0000256" key="1">
    <source>
        <dbReference type="ARBA" id="ARBA00004479"/>
    </source>
</evidence>
<dbReference type="SMART" id="SM01190">
    <property type="entry name" value="EMP24_GP25L"/>
    <property type="match status" value="1"/>
</dbReference>
<evidence type="ECO:0000256" key="4">
    <source>
        <dbReference type="ARBA" id="ARBA00022729"/>
    </source>
</evidence>
<feature type="transmembrane region" description="Helical" evidence="7">
    <location>
        <begin position="195"/>
        <end position="217"/>
    </location>
</feature>
<evidence type="ECO:0000313" key="10">
    <source>
        <dbReference type="Proteomes" id="UP000688137"/>
    </source>
</evidence>
<dbReference type="GO" id="GO:0016020">
    <property type="term" value="C:membrane"/>
    <property type="evidence" value="ECO:0007669"/>
    <property type="project" value="UniProtKB-SubCell"/>
</dbReference>
<reference evidence="9" key="1">
    <citation type="submission" date="2021-01" db="EMBL/GenBank/DDBJ databases">
        <authorList>
            <consortium name="Genoscope - CEA"/>
            <person name="William W."/>
        </authorList>
    </citation>
    <scope>NUCLEOTIDE SEQUENCE</scope>
</reference>
<dbReference type="PANTHER" id="PTHR22811">
    <property type="entry name" value="TRANSMEMBRANE EMP24 DOMAIN-CONTAINING PROTEIN"/>
    <property type="match status" value="1"/>
</dbReference>
<evidence type="ECO:0000259" key="8">
    <source>
        <dbReference type="SMART" id="SM01190"/>
    </source>
</evidence>
<keyword evidence="10" id="KW-1185">Reference proteome</keyword>
<comment type="caution">
    <text evidence="9">The sequence shown here is derived from an EMBL/GenBank/DDBJ whole genome shotgun (WGS) entry which is preliminary data.</text>
</comment>
<evidence type="ECO:0000256" key="2">
    <source>
        <dbReference type="ARBA" id="ARBA00007104"/>
    </source>
</evidence>
<evidence type="ECO:0000256" key="3">
    <source>
        <dbReference type="ARBA" id="ARBA00022692"/>
    </source>
</evidence>
<gene>
    <name evidence="9" type="ORF">PPRIM_AZ9-3.1.T0270259</name>
</gene>
<feature type="domain" description="GOLD" evidence="8">
    <location>
        <begin position="49"/>
        <end position="222"/>
    </location>
</feature>
<sequence>MISIIYLLFGLIQGQDDNIMNDVIDDRQDRKDLMQEWELMMQDFIPDDMIAFELKQGTIELLEEGIHHPTTIRGAYFISMATKEKINFLIKDPKGNIINSKAAKKEAVFSVNITEPGDYQFLFDNERGSSDQIVTFALDIHNATYEHIKHHDLDPLVKQIQHLQNGVNDIMFETKFSQQRRESGYESMQISHQRLFYFTILETIIIVSVSVWQVYYIKSIIDNRRLI</sequence>
<dbReference type="InterPro" id="IPR009038">
    <property type="entry name" value="GOLD_dom"/>
</dbReference>
<evidence type="ECO:0000256" key="6">
    <source>
        <dbReference type="ARBA" id="ARBA00023136"/>
    </source>
</evidence>